<dbReference type="RefSeq" id="WP_305994842.1">
    <property type="nucleotide sequence ID" value="NZ_JAVALS010000001.1"/>
</dbReference>
<dbReference type="Gene3D" id="3.40.50.12780">
    <property type="entry name" value="N-terminal domain of ligase-like"/>
    <property type="match status" value="1"/>
</dbReference>
<evidence type="ECO:0000259" key="3">
    <source>
        <dbReference type="Pfam" id="PF00501"/>
    </source>
</evidence>
<sequence>MPFLSRLCRWASERPHEPAVAVGRDSLDWEELLERSGALLRGVPDGGYSVLRQGNSLDFITRWVAGVAGERRCAVLDTGLPEAQYAQVLAELERHWGRPAPLSSGGADASGSLRETVVEHRDAGQPAVLDDGAPDSLFLLALTSGTSSLPKAIVRTRRSWEASFEASTAFFGLGPEDVTLAPGPLTSGLGLYALSECLHAGSAFRTLTSFDVGDVHDAIEHDGVTRLVLVPAMLRLLAERGIAAGADPGGLRSVVVAGAKLDARTLEATRRWAPAAVVYEYYGAQELSFVSGTRHLPGVPAADEAEFTSVGVPFPGVELAILDAEGRALPDGETGSIAVRSAMVSQGYLWGDDGHAFTRRGDWCTVHDQGRVVDGNLHFLGRASDMVNAAGLNVYPQEIERALASLPGVESAFVTGLDDGLRGQRLVAAVRMGHGGVGAGQLRMALADLLDSRKLPQEYYELRELPLTGRGKPSRALLREWITAGDPRTPRLRP</sequence>
<feature type="domain" description="AMP-dependent synthetase/ligase" evidence="3">
    <location>
        <begin position="116"/>
        <end position="349"/>
    </location>
</feature>
<dbReference type="InterPro" id="IPR042099">
    <property type="entry name" value="ANL_N_sf"/>
</dbReference>
<dbReference type="EMBL" id="JAVALS010000001">
    <property type="protein sequence ID" value="MDP5225803.1"/>
    <property type="molecule type" value="Genomic_DNA"/>
</dbReference>
<dbReference type="SUPFAM" id="SSF56801">
    <property type="entry name" value="Acetyl-CoA synthetase-like"/>
    <property type="match status" value="1"/>
</dbReference>
<accession>A0ABT9IJP0</accession>
<keyword evidence="2" id="KW-0436">Ligase</keyword>
<comment type="caution">
    <text evidence="5">The sequence shown here is derived from an EMBL/GenBank/DDBJ whole genome shotgun (WGS) entry which is preliminary data.</text>
</comment>
<evidence type="ECO:0000313" key="5">
    <source>
        <dbReference type="EMBL" id="MDP5225803.1"/>
    </source>
</evidence>
<organism evidence="5 6">
    <name type="scientific">Arthrobacter horti</name>
    <dbReference type="NCBI Taxonomy" id="3068273"/>
    <lineage>
        <taxon>Bacteria</taxon>
        <taxon>Bacillati</taxon>
        <taxon>Actinomycetota</taxon>
        <taxon>Actinomycetes</taxon>
        <taxon>Micrococcales</taxon>
        <taxon>Micrococcaceae</taxon>
        <taxon>Arthrobacter</taxon>
    </lineage>
</organism>
<dbReference type="Gene3D" id="3.30.300.30">
    <property type="match status" value="1"/>
</dbReference>
<name>A0ABT9IJP0_9MICC</name>
<dbReference type="PANTHER" id="PTHR43201:SF5">
    <property type="entry name" value="MEDIUM-CHAIN ACYL-COA LIGASE ACSF2, MITOCHONDRIAL"/>
    <property type="match status" value="1"/>
</dbReference>
<comment type="similarity">
    <text evidence="1">Belongs to the ATP-dependent AMP-binding enzyme family.</text>
</comment>
<keyword evidence="6" id="KW-1185">Reference proteome</keyword>
<evidence type="ECO:0000256" key="1">
    <source>
        <dbReference type="ARBA" id="ARBA00006432"/>
    </source>
</evidence>
<dbReference type="InterPro" id="IPR020845">
    <property type="entry name" value="AMP-binding_CS"/>
</dbReference>
<dbReference type="PROSITE" id="PS00455">
    <property type="entry name" value="AMP_BINDING"/>
    <property type="match status" value="1"/>
</dbReference>
<feature type="domain" description="AMP-binding enzyme C-terminal" evidence="4">
    <location>
        <begin position="398"/>
        <end position="472"/>
    </location>
</feature>
<dbReference type="PANTHER" id="PTHR43201">
    <property type="entry name" value="ACYL-COA SYNTHETASE"/>
    <property type="match status" value="1"/>
</dbReference>
<dbReference type="InterPro" id="IPR025110">
    <property type="entry name" value="AMP-bd_C"/>
</dbReference>
<gene>
    <name evidence="5" type="ORF">Q9R02_01360</name>
</gene>
<dbReference type="Pfam" id="PF13193">
    <property type="entry name" value="AMP-binding_C"/>
    <property type="match status" value="1"/>
</dbReference>
<evidence type="ECO:0000313" key="6">
    <source>
        <dbReference type="Proteomes" id="UP001232725"/>
    </source>
</evidence>
<evidence type="ECO:0000256" key="2">
    <source>
        <dbReference type="ARBA" id="ARBA00022598"/>
    </source>
</evidence>
<evidence type="ECO:0000259" key="4">
    <source>
        <dbReference type="Pfam" id="PF13193"/>
    </source>
</evidence>
<dbReference type="InterPro" id="IPR000873">
    <property type="entry name" value="AMP-dep_synth/lig_dom"/>
</dbReference>
<proteinExistence type="inferred from homology"/>
<dbReference type="CDD" id="cd04433">
    <property type="entry name" value="AFD_class_I"/>
    <property type="match status" value="1"/>
</dbReference>
<protein>
    <submittedName>
        <fullName evidence="5">Class I adenylate-forming enzyme family protein</fullName>
    </submittedName>
</protein>
<dbReference type="InterPro" id="IPR045851">
    <property type="entry name" value="AMP-bd_C_sf"/>
</dbReference>
<dbReference type="Proteomes" id="UP001232725">
    <property type="component" value="Unassembled WGS sequence"/>
</dbReference>
<dbReference type="Pfam" id="PF00501">
    <property type="entry name" value="AMP-binding"/>
    <property type="match status" value="1"/>
</dbReference>
<reference evidence="5 6" key="1">
    <citation type="submission" date="2023-08" db="EMBL/GenBank/DDBJ databases">
        <title>Arthrobacter horti sp. nov., isolated from forest soil.</title>
        <authorList>
            <person name="Park M."/>
        </authorList>
    </citation>
    <scope>NUCLEOTIDE SEQUENCE [LARGE SCALE GENOMIC DNA]</scope>
    <source>
        <strain evidence="5 6">YJM1</strain>
    </source>
</reference>